<keyword evidence="3 7" id="KW-1133">Transmembrane helix</keyword>
<evidence type="ECO:0000256" key="5">
    <source>
        <dbReference type="ARBA" id="ARBA00023136"/>
    </source>
</evidence>
<feature type="transmembrane region" description="Helical" evidence="7">
    <location>
        <begin position="12"/>
        <end position="29"/>
    </location>
</feature>
<feature type="domain" description="ATP synthase YMF19-like N-terminal" evidence="8">
    <location>
        <begin position="2"/>
        <end position="51"/>
    </location>
</feature>
<dbReference type="EMBL" id="MT259947">
    <property type="protein sequence ID" value="QOW07603.1"/>
    <property type="molecule type" value="Genomic_DNA"/>
</dbReference>
<dbReference type="GO" id="GO:0006754">
    <property type="term" value="P:ATP biosynthetic process"/>
    <property type="evidence" value="ECO:0007669"/>
    <property type="project" value="UniProtKB-KW"/>
</dbReference>
<keyword evidence="4 9" id="KW-0496">Mitochondrion</keyword>
<sequence length="93" mass="10943">MPQFDSLSFFSQVFWLFVFFLAFYTLFLWEKLPTLTTLLKSRGHKENLTGVEGVETSPLESNRRFEDKGLEFFKEEMSSPISKLSFLQAFNKN</sequence>
<name>A0A7S6ZPD0_9STRA</name>
<geneLocation type="mitochondrion" evidence="9"/>
<evidence type="ECO:0000256" key="7">
    <source>
        <dbReference type="SAM" id="Phobius"/>
    </source>
</evidence>
<organism evidence="9">
    <name type="scientific">Schizocladia ischiensis</name>
    <dbReference type="NCBI Taxonomy" id="196139"/>
    <lineage>
        <taxon>Eukaryota</taxon>
        <taxon>Sar</taxon>
        <taxon>Stramenopiles</taxon>
        <taxon>Ochrophyta</taxon>
        <taxon>PX clade</taxon>
        <taxon>Schizocladiophyceae</taxon>
        <taxon>Schizocladiales</taxon>
        <taxon>Schizocladiaceae</taxon>
        <taxon>Schizocladia</taxon>
    </lineage>
</organism>
<evidence type="ECO:0000256" key="4">
    <source>
        <dbReference type="ARBA" id="ARBA00023128"/>
    </source>
</evidence>
<evidence type="ECO:0000259" key="8">
    <source>
        <dbReference type="Pfam" id="PF02326"/>
    </source>
</evidence>
<evidence type="ECO:0000256" key="3">
    <source>
        <dbReference type="ARBA" id="ARBA00022989"/>
    </source>
</evidence>
<dbReference type="GeneID" id="63377908"/>
<dbReference type="GO" id="GO:0031966">
    <property type="term" value="C:mitochondrial membrane"/>
    <property type="evidence" value="ECO:0007669"/>
    <property type="project" value="UniProtKB-SubCell"/>
</dbReference>
<dbReference type="AlphaFoldDB" id="A0A7S6ZPD0"/>
<evidence type="ECO:0000313" key="9">
    <source>
        <dbReference type="EMBL" id="QOW07603.1"/>
    </source>
</evidence>
<keyword evidence="6" id="KW-0066">ATP synthesis</keyword>
<keyword evidence="2 7" id="KW-0812">Transmembrane</keyword>
<evidence type="ECO:0000256" key="6">
    <source>
        <dbReference type="ARBA" id="ARBA00023310"/>
    </source>
</evidence>
<protein>
    <submittedName>
        <fullName evidence="9">Atp8</fullName>
    </submittedName>
</protein>
<accession>A0A7S6ZPD0</accession>
<keyword evidence="5 7" id="KW-0472">Membrane</keyword>
<reference evidence="9" key="1">
    <citation type="submission" date="2020-03" db="EMBL/GenBank/DDBJ databases">
        <title>Schizocladia ischiensis organellar genomes: estimating the origin of multicellularity in heterokonts and the emergence of shallow ocean ecosystems.</title>
        <authorList>
            <person name="Phillips N."/>
            <person name="Brawn E.L."/>
            <person name="Boore J."/>
            <person name="Cheda B."/>
            <person name="Salomon M."/>
            <person name="Kawai H."/>
            <person name="Yamagishi T."/>
        </authorList>
    </citation>
    <scope>NUCLEOTIDE SEQUENCE</scope>
</reference>
<gene>
    <name evidence="9" type="primary">atp8</name>
</gene>
<proteinExistence type="predicted"/>
<dbReference type="Pfam" id="PF02326">
    <property type="entry name" value="YMF19"/>
    <property type="match status" value="1"/>
</dbReference>
<dbReference type="InterPro" id="IPR003319">
    <property type="entry name" value="YMF19-like_N"/>
</dbReference>
<evidence type="ECO:0000256" key="2">
    <source>
        <dbReference type="ARBA" id="ARBA00022692"/>
    </source>
</evidence>
<dbReference type="RefSeq" id="YP_010032389.1">
    <property type="nucleotide sequence ID" value="NC_053869.1"/>
</dbReference>
<comment type="subcellular location">
    <subcellularLocation>
        <location evidence="1">Mitochondrion membrane</location>
    </subcellularLocation>
</comment>
<evidence type="ECO:0000256" key="1">
    <source>
        <dbReference type="ARBA" id="ARBA00004325"/>
    </source>
</evidence>